<dbReference type="RefSeq" id="WP_216926386.1">
    <property type="nucleotide sequence ID" value="NZ_JAHOPC010000013.1"/>
</dbReference>
<comment type="caution">
    <text evidence="3">The sequence shown here is derived from an EMBL/GenBank/DDBJ whole genome shotgun (WGS) entry which is preliminary data.</text>
</comment>
<dbReference type="PROSITE" id="PS51257">
    <property type="entry name" value="PROKAR_LIPOPROTEIN"/>
    <property type="match status" value="1"/>
</dbReference>
<evidence type="ECO:0000256" key="2">
    <source>
        <dbReference type="SAM" id="SignalP"/>
    </source>
</evidence>
<feature type="region of interest" description="Disordered" evidence="1">
    <location>
        <begin position="231"/>
        <end position="292"/>
    </location>
</feature>
<feature type="chain" id="PRO_5045561654" description="Lipoprotein" evidence="2">
    <location>
        <begin position="19"/>
        <end position="292"/>
    </location>
</feature>
<evidence type="ECO:0000256" key="1">
    <source>
        <dbReference type="SAM" id="MobiDB-lite"/>
    </source>
</evidence>
<protein>
    <recommendedName>
        <fullName evidence="5">Lipoprotein</fullName>
    </recommendedName>
</protein>
<sequence length="292" mass="29833">MRRVPALAVFAVATVALAGCSGGGGSAASPSSATTSSASASTPAQEKVYSEDQLRELISGMRDGDGNEFKLYSKEQVDQGGKIADLLLSTASVDPGDCKDIATAGLVDKVEHGDVAVALSDSDQPRSLSAQSGSEGPDAEKVLKDISGKMDKCAKFTVKAVGQAYEVSSEELDAKTKAKETFGTISTRSGESQKKLMQVSAADGRLLVVATKSGPSLGDPDQKELEDLINKVLEKAEGGSETPSEMMTSSSSSMTSTATSSSSMTGSPSTSTPTMNTSEGSVTSSSSPSTSR</sequence>
<reference evidence="3 4" key="1">
    <citation type="submission" date="2021-06" db="EMBL/GenBank/DDBJ databases">
        <authorList>
            <person name="Jeong J.W."/>
        </authorList>
    </citation>
    <scope>NUCLEOTIDE SEQUENCE [LARGE SCALE GENOMIC DNA]</scope>
    <source>
        <strain evidence="3 4">MMS21-TAE1-1</strain>
    </source>
</reference>
<gene>
    <name evidence="3" type="ORF">KSW38_18385</name>
</gene>
<organism evidence="3 4">
    <name type="scientific">Paenarthrobacter aromaticivorans</name>
    <dbReference type="NCBI Taxonomy" id="2849150"/>
    <lineage>
        <taxon>Bacteria</taxon>
        <taxon>Bacillati</taxon>
        <taxon>Actinomycetota</taxon>
        <taxon>Actinomycetes</taxon>
        <taxon>Micrococcales</taxon>
        <taxon>Micrococcaceae</taxon>
        <taxon>Paenarthrobacter</taxon>
    </lineage>
</organism>
<keyword evidence="4" id="KW-1185">Reference proteome</keyword>
<evidence type="ECO:0000313" key="3">
    <source>
        <dbReference type="EMBL" id="MBU8868263.1"/>
    </source>
</evidence>
<dbReference type="Proteomes" id="UP000824166">
    <property type="component" value="Unassembled WGS sequence"/>
</dbReference>
<name>A0ABS6I978_9MICC</name>
<feature type="region of interest" description="Disordered" evidence="1">
    <location>
        <begin position="21"/>
        <end position="51"/>
    </location>
</feature>
<dbReference type="EMBL" id="JAHOPC010000013">
    <property type="protein sequence ID" value="MBU8868263.1"/>
    <property type="molecule type" value="Genomic_DNA"/>
</dbReference>
<feature type="signal peptide" evidence="2">
    <location>
        <begin position="1"/>
        <end position="18"/>
    </location>
</feature>
<accession>A0ABS6I978</accession>
<feature type="compositionally biased region" description="Low complexity" evidence="1">
    <location>
        <begin position="240"/>
        <end position="292"/>
    </location>
</feature>
<proteinExistence type="predicted"/>
<evidence type="ECO:0008006" key="5">
    <source>
        <dbReference type="Google" id="ProtNLM"/>
    </source>
</evidence>
<feature type="compositionally biased region" description="Low complexity" evidence="1">
    <location>
        <begin position="27"/>
        <end position="44"/>
    </location>
</feature>
<evidence type="ECO:0000313" key="4">
    <source>
        <dbReference type="Proteomes" id="UP000824166"/>
    </source>
</evidence>
<keyword evidence="2" id="KW-0732">Signal</keyword>